<feature type="domain" description="FYVE-type" evidence="6">
    <location>
        <begin position="213"/>
        <end position="289"/>
    </location>
</feature>
<feature type="compositionally biased region" description="Low complexity" evidence="5">
    <location>
        <begin position="87"/>
        <end position="123"/>
    </location>
</feature>
<protein>
    <recommendedName>
        <fullName evidence="6">FYVE-type domain-containing protein</fullName>
    </recommendedName>
</protein>
<keyword evidence="3" id="KW-0862">Zinc</keyword>
<dbReference type="InterPro" id="IPR013083">
    <property type="entry name" value="Znf_RING/FYVE/PHD"/>
</dbReference>
<dbReference type="GO" id="GO:0032266">
    <property type="term" value="F:phosphatidylinositol-3-phosphate binding"/>
    <property type="evidence" value="ECO:0007669"/>
    <property type="project" value="UniProtKB-ARBA"/>
</dbReference>
<dbReference type="AlphaFoldDB" id="A0A642UW69"/>
<evidence type="ECO:0000256" key="1">
    <source>
        <dbReference type="ARBA" id="ARBA00022723"/>
    </source>
</evidence>
<organism evidence="7 8">
    <name type="scientific">Diutina rugosa</name>
    <name type="common">Yeast</name>
    <name type="synonym">Candida rugosa</name>
    <dbReference type="NCBI Taxonomy" id="5481"/>
    <lineage>
        <taxon>Eukaryota</taxon>
        <taxon>Fungi</taxon>
        <taxon>Dikarya</taxon>
        <taxon>Ascomycota</taxon>
        <taxon>Saccharomycotina</taxon>
        <taxon>Pichiomycetes</taxon>
        <taxon>Debaryomycetaceae</taxon>
        <taxon>Diutina</taxon>
    </lineage>
</organism>
<dbReference type="SMART" id="SM00064">
    <property type="entry name" value="FYVE"/>
    <property type="match status" value="1"/>
</dbReference>
<dbReference type="GO" id="GO:0008270">
    <property type="term" value="F:zinc ion binding"/>
    <property type="evidence" value="ECO:0007669"/>
    <property type="project" value="UniProtKB-KW"/>
</dbReference>
<evidence type="ECO:0000259" key="6">
    <source>
        <dbReference type="PROSITE" id="PS50178"/>
    </source>
</evidence>
<dbReference type="GeneID" id="54780631"/>
<dbReference type="RefSeq" id="XP_034013113.1">
    <property type="nucleotide sequence ID" value="XM_034154581.1"/>
</dbReference>
<gene>
    <name evidence="7" type="ORF">DIURU_001980</name>
</gene>
<feature type="region of interest" description="Disordered" evidence="5">
    <location>
        <begin position="84"/>
        <end position="127"/>
    </location>
</feature>
<evidence type="ECO:0000313" key="7">
    <source>
        <dbReference type="EMBL" id="KAA8904028.1"/>
    </source>
</evidence>
<evidence type="ECO:0000256" key="3">
    <source>
        <dbReference type="ARBA" id="ARBA00022833"/>
    </source>
</evidence>
<dbReference type="Gene3D" id="3.30.40.10">
    <property type="entry name" value="Zinc/RING finger domain, C3HC4 (zinc finger)"/>
    <property type="match status" value="1"/>
</dbReference>
<dbReference type="EMBL" id="SWFT01000064">
    <property type="protein sequence ID" value="KAA8904028.1"/>
    <property type="molecule type" value="Genomic_DNA"/>
</dbReference>
<reference evidence="7 8" key="1">
    <citation type="submission" date="2019-07" db="EMBL/GenBank/DDBJ databases">
        <title>Genome assembly of two rare yeast pathogens: Diutina rugosa and Trichomonascus ciferrii.</title>
        <authorList>
            <person name="Mixao V."/>
            <person name="Saus E."/>
            <person name="Hansen A."/>
            <person name="Lass-Flor C."/>
            <person name="Gabaldon T."/>
        </authorList>
    </citation>
    <scope>NUCLEOTIDE SEQUENCE [LARGE SCALE GENOMIC DNA]</scope>
    <source>
        <strain evidence="7 8">CBS 613</strain>
    </source>
</reference>
<keyword evidence="2 4" id="KW-0863">Zinc-finger</keyword>
<accession>A0A642UW69</accession>
<keyword evidence="1" id="KW-0479">Metal-binding</keyword>
<dbReference type="InterPro" id="IPR011011">
    <property type="entry name" value="Znf_FYVE_PHD"/>
</dbReference>
<dbReference type="Proteomes" id="UP000449547">
    <property type="component" value="Unassembled WGS sequence"/>
</dbReference>
<dbReference type="Pfam" id="PF01363">
    <property type="entry name" value="FYVE"/>
    <property type="match status" value="1"/>
</dbReference>
<proteinExistence type="predicted"/>
<sequence>MPESLFEKTYAYPSKSLHSNISEWLAPKSVLATELGLDEDVTAAGSNTAPSTMPSDTHIPQFDYNESIRCPRFVKADVIVSEGTNNSDSQWSFSSSGGDSLVTPSVQKTSSHTSSSQTNQTYTPAKVDLTPPRRVSICDNDDEASLLLEQYTHNNCIYQKPQRKPIQLGTPAVLRPIRSMPSLPTVSLDELDYSAIVDLEYKGAPTKRHWIPNSTTSNCMKCYHQFATIPLIGQGCSRHHCRVCGGLYCSRCIATGSNVTIDRQARFVYNVTGVSSASKVCHRCVGVYRRLQTEVKNRNLTTPINVTNPFIQRSNCIVFNDGDDLRLPVEQKPSKRLSIVPDDGIVWSSF</sequence>
<dbReference type="SUPFAM" id="SSF57903">
    <property type="entry name" value="FYVE/PHD zinc finger"/>
    <property type="match status" value="1"/>
</dbReference>
<dbReference type="OrthoDB" id="660555at2759"/>
<keyword evidence="8" id="KW-1185">Reference proteome</keyword>
<dbReference type="InterPro" id="IPR000306">
    <property type="entry name" value="Znf_FYVE"/>
</dbReference>
<dbReference type="VEuPathDB" id="FungiDB:DIURU_001980"/>
<comment type="caution">
    <text evidence="7">The sequence shown here is derived from an EMBL/GenBank/DDBJ whole genome shotgun (WGS) entry which is preliminary data.</text>
</comment>
<evidence type="ECO:0000256" key="5">
    <source>
        <dbReference type="SAM" id="MobiDB-lite"/>
    </source>
</evidence>
<evidence type="ECO:0000313" key="8">
    <source>
        <dbReference type="Proteomes" id="UP000449547"/>
    </source>
</evidence>
<dbReference type="OMA" id="RISEPTH"/>
<name>A0A642UW69_DIURU</name>
<evidence type="ECO:0000256" key="4">
    <source>
        <dbReference type="PROSITE-ProRule" id="PRU00091"/>
    </source>
</evidence>
<dbReference type="InterPro" id="IPR017455">
    <property type="entry name" value="Znf_FYVE-rel"/>
</dbReference>
<evidence type="ECO:0000256" key="2">
    <source>
        <dbReference type="ARBA" id="ARBA00022771"/>
    </source>
</evidence>
<dbReference type="PROSITE" id="PS50178">
    <property type="entry name" value="ZF_FYVE"/>
    <property type="match status" value="1"/>
</dbReference>